<keyword evidence="2" id="KW-1185">Reference proteome</keyword>
<evidence type="ECO:0000313" key="2">
    <source>
        <dbReference type="Proteomes" id="UP001317259"/>
    </source>
</evidence>
<accession>A0ABT0G9I5</accession>
<name>A0ABT0G9I5_9ACTN</name>
<protein>
    <submittedName>
        <fullName evidence="1">Uncharacterized protein</fullName>
    </submittedName>
</protein>
<gene>
    <name evidence="1" type="ORF">MF672_046775</name>
</gene>
<reference evidence="1 2" key="1">
    <citation type="submission" date="2022-04" db="EMBL/GenBank/DDBJ databases">
        <title>Genome draft of Actinomadura sp. ATCC 31491.</title>
        <authorList>
            <person name="Shi X."/>
            <person name="Du Y."/>
        </authorList>
    </citation>
    <scope>NUCLEOTIDE SEQUENCE [LARGE SCALE GENOMIC DNA]</scope>
    <source>
        <strain evidence="1 2">ATCC 31491</strain>
    </source>
</reference>
<comment type="caution">
    <text evidence="1">The sequence shown here is derived from an EMBL/GenBank/DDBJ whole genome shotgun (WGS) entry which is preliminary data.</text>
</comment>
<sequence length="387" mass="41225">MSVSPGCLFTRDDTGQALFLGPAEVTALQEAAQEILAEPSAAGQTPDAGALKELVRLLGATAPGEEPVRMPGEAAAWIELIHGQSLIREALREQGRLRVRHRCRVCDRTLLVDPDRESRTNEEQSDAAQAKQTSGLAKSAAGFDVEHPYRSIALLLLQLVEDEAGKQDVKDKALSRVCAACDSADFETAGLTAFCPGCRAPRTETVLLTCPECGHDFRGAAAAAPVWRSPAEARRARAVALLAARAGEFEKGLRDTQRDALAGTLTGEEELVAMCRCALPGEFGRYVALLFTTTHLAWARESMMSATTSGLVRWADVTAVEDPAESAAEYESGLRLTVAQGAPLVLNDFRGKGVCFGDREAAFDGEGVRRLARLLRGEPPAPAAGEG</sequence>
<evidence type="ECO:0000313" key="1">
    <source>
        <dbReference type="EMBL" id="MCK2221259.1"/>
    </source>
</evidence>
<dbReference type="Proteomes" id="UP001317259">
    <property type="component" value="Unassembled WGS sequence"/>
</dbReference>
<proteinExistence type="predicted"/>
<dbReference type="RefSeq" id="WP_242375616.1">
    <property type="nucleotide sequence ID" value="NZ_JAKRKC020000003.1"/>
</dbReference>
<organism evidence="1 2">
    <name type="scientific">Actinomadura luzonensis</name>
    <dbReference type="NCBI Taxonomy" id="2805427"/>
    <lineage>
        <taxon>Bacteria</taxon>
        <taxon>Bacillati</taxon>
        <taxon>Actinomycetota</taxon>
        <taxon>Actinomycetes</taxon>
        <taxon>Streptosporangiales</taxon>
        <taxon>Thermomonosporaceae</taxon>
        <taxon>Actinomadura</taxon>
    </lineage>
</organism>
<dbReference type="EMBL" id="JAKRKC020000003">
    <property type="protein sequence ID" value="MCK2221259.1"/>
    <property type="molecule type" value="Genomic_DNA"/>
</dbReference>